<evidence type="ECO:0000256" key="4">
    <source>
        <dbReference type="ARBA" id="ARBA00022801"/>
    </source>
</evidence>
<evidence type="ECO:0000256" key="10">
    <source>
        <dbReference type="ARBA" id="ARBA00023235"/>
    </source>
</evidence>
<comment type="subunit">
    <text evidence="11">Heterotrimer of RecB, RecC and RecD. All subunits contribute to DNA-binding.</text>
</comment>
<dbReference type="AlphaFoldDB" id="A0A7H1B044"/>
<dbReference type="GO" id="GO:0009338">
    <property type="term" value="C:exodeoxyribonuclease V complex"/>
    <property type="evidence" value="ECO:0007669"/>
    <property type="project" value="InterPro"/>
</dbReference>
<comment type="similarity">
    <text evidence="11">Belongs to the RecD family.</text>
</comment>
<dbReference type="GO" id="GO:0000724">
    <property type="term" value="P:double-strand break repair via homologous recombination"/>
    <property type="evidence" value="ECO:0007669"/>
    <property type="project" value="UniProtKB-UniRule"/>
</dbReference>
<dbReference type="GO" id="GO:0003677">
    <property type="term" value="F:DNA binding"/>
    <property type="evidence" value="ECO:0007669"/>
    <property type="project" value="UniProtKB-UniRule"/>
</dbReference>
<keyword evidence="7 11" id="KW-0067">ATP-binding</keyword>
<accession>A0A7H1B044</accession>
<evidence type="ECO:0000256" key="7">
    <source>
        <dbReference type="ARBA" id="ARBA00022840"/>
    </source>
</evidence>
<organism evidence="13 14">
    <name type="scientific">Buchnera aphidicola</name>
    <name type="common">Pentalonia nigronervosa</name>
    <dbReference type="NCBI Taxonomy" id="1309793"/>
    <lineage>
        <taxon>Bacteria</taxon>
        <taxon>Pseudomonadati</taxon>
        <taxon>Pseudomonadota</taxon>
        <taxon>Gammaproteobacteria</taxon>
        <taxon>Enterobacterales</taxon>
        <taxon>Erwiniaceae</taxon>
        <taxon>Buchnera</taxon>
    </lineage>
</organism>
<keyword evidence="4 11" id="KW-0378">Hydrolase</keyword>
<feature type="binding site" evidence="11">
    <location>
        <begin position="169"/>
        <end position="176"/>
    </location>
    <ligand>
        <name>ATP</name>
        <dbReference type="ChEBI" id="CHEBI:30616"/>
    </ligand>
</feature>
<dbReference type="SUPFAM" id="SSF52540">
    <property type="entry name" value="P-loop containing nucleoside triphosphate hydrolases"/>
    <property type="match status" value="1"/>
</dbReference>
<evidence type="ECO:0000256" key="9">
    <source>
        <dbReference type="ARBA" id="ARBA00023204"/>
    </source>
</evidence>
<comment type="function">
    <text evidence="11">A helicase/nuclease that prepares dsDNA breaks (DSB) for recombinational DNA repair. Binds to DSBs and unwinds DNA via a highly rapid and processive ATP-dependent bidirectional helicase activity. Unwinds dsDNA until it encounters a Chi (crossover hotspot instigator) sequence from the 3' direction. Cuts ssDNA a few nucleotides 3' to the Chi site. The properties and activities of the enzyme are changed at Chi. The Chi-altered holoenzyme produces a long 3'-ssDNA overhang and facilitates RecA-binding to the ssDNA for homologous DNA recombination and repair. Holoenzyme degrades any linearized DNA that is unable to undergo homologous recombination. In the holoenzyme this subunit has ssDNA-dependent ATPase and 5'-3' helicase activity. When added to pre-assembled RecBC greatly stimulates nuclease activity and augments holoenzyme processivity. Negatively regulates the RecA-loading ability of RecBCD.</text>
</comment>
<dbReference type="NCBIfam" id="TIGR01447">
    <property type="entry name" value="recD"/>
    <property type="match status" value="1"/>
</dbReference>
<proteinExistence type="inferred from homology"/>
<dbReference type="GO" id="GO:0005524">
    <property type="term" value="F:ATP binding"/>
    <property type="evidence" value="ECO:0007669"/>
    <property type="project" value="UniProtKB-UniRule"/>
</dbReference>
<feature type="domain" description="AAA+ ATPase" evidence="12">
    <location>
        <begin position="161"/>
        <end position="317"/>
    </location>
</feature>
<sequence length="608" mass="70757">MMHLLKKSAKEKIIHLFDFHFSQFITKTNDTMMLVSACISYEHRNGHTCLPITYFEKNNFFSNVNKTLTKNIIKILSKKNDWILKISQHKSVGNGSYPTPLVLFKEKIYLYKIWTSEENILKRLYENNNKKISHINCNQIINYLFRKKQNMQTIAIALALINNITFIIGGPGTGKTTTILKIIFAIIKTTHVAIKIQLSAFTGKAVIRLNKLLRDNFFKKNLNKIEQNYLPSTAVTIHELLGIQKISQKSFFHKKNKLNLDVLIIDEASMINIFMMENIFLATEKTTKIIFIGDKNQLPPIESSCILQDICYYSNHGYSPKMIDHLQKITNNKLLHKINTYKSRFISDKICELKKNYRFSEHSEINILSNAICDKNINILQRACNNTLKNVFFYEIHSFLEYNNMIDKIVINNTNYWKKIHKKSTFQEIIHTFQMYQVLCIVRDGCFGVNMINKNIEEKMKYNKMIKNINQDNTEWYIGRPIIITKNNKYLDLSNGDIGITNLNNHGFFQVAFLKQNNIIQNIPITVLSHYESAWAMTVHKAQGSEFFNVALILPNVLLPILNKNMIYTGITRARNILSIFSTKKMFLSSILNDQKKQNSLLDRLNSL</sequence>
<evidence type="ECO:0000256" key="11">
    <source>
        <dbReference type="HAMAP-Rule" id="MF_01487"/>
    </source>
</evidence>
<dbReference type="CDD" id="cd18809">
    <property type="entry name" value="SF1_C_RecD"/>
    <property type="match status" value="1"/>
</dbReference>
<dbReference type="Pfam" id="PF13538">
    <property type="entry name" value="UvrD_C_2"/>
    <property type="match status" value="1"/>
</dbReference>
<comment type="catalytic activity">
    <reaction evidence="11">
        <text>ATP + H2O = ADP + phosphate + H(+)</text>
        <dbReference type="Rhea" id="RHEA:13065"/>
        <dbReference type="ChEBI" id="CHEBI:15377"/>
        <dbReference type="ChEBI" id="CHEBI:15378"/>
        <dbReference type="ChEBI" id="CHEBI:30616"/>
        <dbReference type="ChEBI" id="CHEBI:43474"/>
        <dbReference type="ChEBI" id="CHEBI:456216"/>
        <dbReference type="EC" id="5.6.2.3"/>
    </reaction>
</comment>
<evidence type="ECO:0000256" key="1">
    <source>
        <dbReference type="ARBA" id="ARBA00022722"/>
    </source>
</evidence>
<keyword evidence="3 11" id="KW-0227">DNA damage</keyword>
<evidence type="ECO:0000313" key="14">
    <source>
        <dbReference type="Proteomes" id="UP000516346"/>
    </source>
</evidence>
<dbReference type="EMBL" id="CP061275">
    <property type="protein sequence ID" value="QNS02099.1"/>
    <property type="molecule type" value="Genomic_DNA"/>
</dbReference>
<keyword evidence="10 11" id="KW-0413">Isomerase</keyword>
<keyword evidence="1 11" id="KW-0540">Nuclease</keyword>
<dbReference type="HAMAP" id="MF_01487">
    <property type="entry name" value="RecD"/>
    <property type="match status" value="1"/>
</dbReference>
<dbReference type="GO" id="GO:0017116">
    <property type="term" value="F:single-stranded DNA helicase activity"/>
    <property type="evidence" value="ECO:0007669"/>
    <property type="project" value="TreeGrafter"/>
</dbReference>
<dbReference type="GO" id="GO:0008854">
    <property type="term" value="F:exodeoxyribonuclease V activity"/>
    <property type="evidence" value="ECO:0007669"/>
    <property type="project" value="InterPro"/>
</dbReference>
<keyword evidence="2 11" id="KW-0547">Nucleotide-binding</keyword>
<dbReference type="SMART" id="SM00382">
    <property type="entry name" value="AAA"/>
    <property type="match status" value="1"/>
</dbReference>
<dbReference type="Pfam" id="PF21185">
    <property type="entry name" value="RecD_N"/>
    <property type="match status" value="1"/>
</dbReference>
<dbReference type="InterPro" id="IPR027417">
    <property type="entry name" value="P-loop_NTPase"/>
</dbReference>
<dbReference type="Gene3D" id="1.10.10.1020">
    <property type="entry name" value="RecBCD complex, subunit RecD, N-terminal domain"/>
    <property type="match status" value="1"/>
</dbReference>
<evidence type="ECO:0000313" key="13">
    <source>
        <dbReference type="EMBL" id="QNS02099.1"/>
    </source>
</evidence>
<dbReference type="PANTHER" id="PTHR43788">
    <property type="entry name" value="DNA2/NAM7 HELICASE FAMILY MEMBER"/>
    <property type="match status" value="1"/>
</dbReference>
<keyword evidence="8 11" id="KW-0238">DNA-binding</keyword>
<dbReference type="InterPro" id="IPR050534">
    <property type="entry name" value="Coronavir_polyprotein_1ab"/>
</dbReference>
<dbReference type="Pfam" id="PF13245">
    <property type="entry name" value="AAA_19"/>
    <property type="match status" value="1"/>
</dbReference>
<comment type="miscellaneous">
    <text evidence="11">In the RecBCD complex, RecB has a slow 3'-5' helicase, an exonuclease activity and loads RecA onto ssDNA, RecD has a fast 5'-3' helicase activity, while RecC stimulates the ATPase and processivity of the RecB helicase and contributes to recognition of the Chi site.</text>
</comment>
<reference evidence="13 14" key="1">
    <citation type="submission" date="2020-09" db="EMBL/GenBank/DDBJ databases">
        <title>Genome sequence of the banana aphid, Pentalonia nigronervosa Coquerel (Hemiptera: Aphididae) and its symbionts.</title>
        <authorList>
            <person name="Mathers T.C."/>
            <person name="Mugford S.T."/>
            <person name="Hogenhout S.A."/>
            <person name="Tripathi L."/>
        </authorList>
    </citation>
    <scope>NUCLEOTIDE SEQUENCE [LARGE SCALE GENOMIC DNA]</scope>
    <source>
        <strain evidence="13">Ba4</strain>
    </source>
</reference>
<dbReference type="InterPro" id="IPR049550">
    <property type="entry name" value="RecD_N"/>
</dbReference>
<dbReference type="GO" id="GO:0043139">
    <property type="term" value="F:5'-3' DNA helicase activity"/>
    <property type="evidence" value="ECO:0007669"/>
    <property type="project" value="UniProtKB-UniRule"/>
</dbReference>
<dbReference type="InterPro" id="IPR006344">
    <property type="entry name" value="RecD"/>
</dbReference>
<dbReference type="InterPro" id="IPR003593">
    <property type="entry name" value="AAA+_ATPase"/>
</dbReference>
<gene>
    <name evidence="11 13" type="primary">recD</name>
    <name evidence="13" type="ORF">ICW73_01450</name>
</gene>
<dbReference type="InterPro" id="IPR041851">
    <property type="entry name" value="RecD_N_sf"/>
</dbReference>
<evidence type="ECO:0000256" key="2">
    <source>
        <dbReference type="ARBA" id="ARBA00022741"/>
    </source>
</evidence>
<dbReference type="PANTHER" id="PTHR43788:SF6">
    <property type="entry name" value="DNA HELICASE B"/>
    <property type="match status" value="1"/>
</dbReference>
<evidence type="ECO:0000256" key="5">
    <source>
        <dbReference type="ARBA" id="ARBA00022806"/>
    </source>
</evidence>
<dbReference type="EC" id="5.6.2.3" evidence="11"/>
<dbReference type="Proteomes" id="UP000516346">
    <property type="component" value="Chromosome"/>
</dbReference>
<keyword evidence="9 11" id="KW-0234">DNA repair</keyword>
<evidence type="ECO:0000256" key="8">
    <source>
        <dbReference type="ARBA" id="ARBA00023125"/>
    </source>
</evidence>
<keyword evidence="5 11" id="KW-0347">Helicase</keyword>
<evidence type="ECO:0000256" key="6">
    <source>
        <dbReference type="ARBA" id="ARBA00022839"/>
    </source>
</evidence>
<keyword evidence="6 11" id="KW-0269">Exonuclease</keyword>
<name>A0A7H1B044_9GAMM</name>
<dbReference type="InterPro" id="IPR027785">
    <property type="entry name" value="UvrD-like_helicase_C"/>
</dbReference>
<dbReference type="Gene3D" id="3.40.50.300">
    <property type="entry name" value="P-loop containing nucleotide triphosphate hydrolases"/>
    <property type="match status" value="3"/>
</dbReference>
<protein>
    <recommendedName>
        <fullName evidence="11">RecBCD enzyme subunit RecD</fullName>
        <ecNumber evidence="11">5.6.2.3</ecNumber>
    </recommendedName>
    <alternativeName>
        <fullName evidence="11">DNA 5'-3' helicase subunit RecD</fullName>
    </alternativeName>
    <alternativeName>
        <fullName evidence="11">Exonuclease V subunit RecD</fullName>
        <shortName evidence="11">ExoV subunit RecD</shortName>
    </alternativeName>
    <alternativeName>
        <fullName evidence="11">Helicase/nuclease RecBCD subunit RecD</fullName>
    </alternativeName>
</protein>
<evidence type="ECO:0000259" key="12">
    <source>
        <dbReference type="SMART" id="SM00382"/>
    </source>
</evidence>
<evidence type="ECO:0000256" key="3">
    <source>
        <dbReference type="ARBA" id="ARBA00022763"/>
    </source>
</evidence>